<dbReference type="PANTHER" id="PTHR43788:SF8">
    <property type="entry name" value="DNA-BINDING PROTEIN SMUBP-2"/>
    <property type="match status" value="1"/>
</dbReference>
<evidence type="ECO:0000313" key="14">
    <source>
        <dbReference type="Proteomes" id="UP001150569"/>
    </source>
</evidence>
<evidence type="ECO:0000256" key="8">
    <source>
        <dbReference type="ARBA" id="ARBA00022806"/>
    </source>
</evidence>
<keyword evidence="11" id="KW-0175">Coiled coil</keyword>
<evidence type="ECO:0000256" key="5">
    <source>
        <dbReference type="ARBA" id="ARBA00022490"/>
    </source>
</evidence>
<dbReference type="InterPro" id="IPR048761">
    <property type="entry name" value="SMUBP-2_HCS1_1B"/>
</dbReference>
<evidence type="ECO:0000256" key="3">
    <source>
        <dbReference type="ARBA" id="ARBA00007913"/>
    </source>
</evidence>
<comment type="subcellular location">
    <subcellularLocation>
        <location evidence="2">Cytoplasm</location>
    </subcellularLocation>
    <subcellularLocation>
        <location evidence="1">Nucleus</location>
    </subcellularLocation>
</comment>
<keyword evidence="9" id="KW-0067">ATP-binding</keyword>
<dbReference type="GO" id="GO:0005634">
    <property type="term" value="C:nucleus"/>
    <property type="evidence" value="ECO:0007669"/>
    <property type="project" value="UniProtKB-SubCell"/>
</dbReference>
<dbReference type="PANTHER" id="PTHR43788">
    <property type="entry name" value="DNA2/NAM7 HELICASE FAMILY MEMBER"/>
    <property type="match status" value="1"/>
</dbReference>
<evidence type="ECO:0000259" key="12">
    <source>
        <dbReference type="SMART" id="SM00382"/>
    </source>
</evidence>
<comment type="similarity">
    <text evidence="3">Belongs to the DNA2/NAM7 helicase family.</text>
</comment>
<evidence type="ECO:0000256" key="10">
    <source>
        <dbReference type="ARBA" id="ARBA00023242"/>
    </source>
</evidence>
<name>A0A9W8E168_9FUNG</name>
<feature type="domain" description="AAA+ ATPase" evidence="12">
    <location>
        <begin position="261"/>
        <end position="524"/>
    </location>
</feature>
<gene>
    <name evidence="13" type="ORF">IWQ60_002234</name>
</gene>
<dbReference type="Proteomes" id="UP001150569">
    <property type="component" value="Unassembled WGS sequence"/>
</dbReference>
<keyword evidence="5" id="KW-0963">Cytoplasm</keyword>
<dbReference type="AlphaFoldDB" id="A0A9W8E168"/>
<keyword evidence="14" id="KW-1185">Reference proteome</keyword>
<dbReference type="SMART" id="SM00382">
    <property type="entry name" value="AAA"/>
    <property type="match status" value="1"/>
</dbReference>
<dbReference type="Gene3D" id="2.40.30.270">
    <property type="match status" value="1"/>
</dbReference>
<dbReference type="SUPFAM" id="SSF52540">
    <property type="entry name" value="P-loop containing nucleoside triphosphate hydrolases"/>
    <property type="match status" value="1"/>
</dbReference>
<dbReference type="CDD" id="cd18044">
    <property type="entry name" value="DEXXQc_SMUBP2"/>
    <property type="match status" value="1"/>
</dbReference>
<accession>A0A9W8E168</accession>
<dbReference type="InterPro" id="IPR047187">
    <property type="entry name" value="SF1_C_Upf1"/>
</dbReference>
<dbReference type="InterPro" id="IPR003593">
    <property type="entry name" value="AAA+_ATPase"/>
</dbReference>
<dbReference type="Gene3D" id="3.40.50.300">
    <property type="entry name" value="P-loop containing nucleotide triphosphate hydrolases"/>
    <property type="match status" value="2"/>
</dbReference>
<evidence type="ECO:0000313" key="13">
    <source>
        <dbReference type="EMBL" id="KAJ1928254.1"/>
    </source>
</evidence>
<dbReference type="InterPro" id="IPR027417">
    <property type="entry name" value="P-loop_NTPase"/>
</dbReference>
<dbReference type="InterPro" id="IPR041677">
    <property type="entry name" value="DNA2/NAM7_AAA_11"/>
</dbReference>
<sequence>MVSPWSFVCHHAALVDRERAEELETTSQVLQTWSPLQLQKLGFALIGLHVTGMRTGLGGRTLIDLETLYGGPLPPHQIRTGDIVSLEASHADQVNKTAKHASKSAVATESGASRLVSGVVYRIREGKIIVSTADEIPAGWNDRCTIKRLANDVTYKRILMALATVAQKCPQVAAGSGTPGGGDSLVQKLRTGSSYPGDISTTLTGVLLGDREPTFTLPGPTGRTVAAGRLTEDTLQSLDVEWLDPGLNASQKAAVRFALGADHLALVHGPPGTGKTYTLVEIIRQLIRDPDRRVLVCGPSNIAVDNLVERLARHRVPLVRLGHPARVLPSVVDHTLDVALKYSDQGKLIQDVRQDMDGILERIAKSKRRAEKFDLQRDLRELRKEFKVRERRAVTEYLQTCRVVLSTLNGAGSPQLDREIFDVVIIDEATQALEGECWIAALKGHKLILAGDHLQLPPTIKSATDFPVFRPPEKTDARKDGSPITTSSHLGGTLRLTGLDITLFDRMLATYGAAVKRMLTVQYRMHKDIMHYSSQMLYGGQLTAHPSVVSHLLIDLDDVKDTDVTRVPLLMIDTTGCSMLEQVEEVGETGGDVGQSSTTDSKRRGALAWLDTESKLNSDEAELVVKHLAALVSEGGLAPADIAVISPYNAQVRLLTTLLKSVYPDLEIGSIDGFQGREKEAIILSLVRSNDEGEIGFLADYRRLNVAITRPKRHLCIIGDSETLGKHNAFLRGLCEWVEESGEVQCAEYY</sequence>
<dbReference type="GO" id="GO:0005524">
    <property type="term" value="F:ATP binding"/>
    <property type="evidence" value="ECO:0007669"/>
    <property type="project" value="UniProtKB-KW"/>
</dbReference>
<evidence type="ECO:0000256" key="4">
    <source>
        <dbReference type="ARBA" id="ARBA00012551"/>
    </source>
</evidence>
<dbReference type="EC" id="3.6.4.12" evidence="4"/>
<dbReference type="Pfam" id="PF13087">
    <property type="entry name" value="AAA_12"/>
    <property type="match status" value="1"/>
</dbReference>
<dbReference type="OrthoDB" id="6513042at2759"/>
<dbReference type="GO" id="GO:0005737">
    <property type="term" value="C:cytoplasm"/>
    <property type="evidence" value="ECO:0007669"/>
    <property type="project" value="UniProtKB-SubCell"/>
</dbReference>
<proteinExistence type="inferred from homology"/>
<protein>
    <recommendedName>
        <fullName evidence="4">DNA helicase</fullName>
        <ecNumber evidence="4">3.6.4.12</ecNumber>
    </recommendedName>
</protein>
<reference evidence="13" key="1">
    <citation type="submission" date="2022-07" db="EMBL/GenBank/DDBJ databases">
        <title>Phylogenomic reconstructions and comparative analyses of Kickxellomycotina fungi.</title>
        <authorList>
            <person name="Reynolds N.K."/>
            <person name="Stajich J.E."/>
            <person name="Barry K."/>
            <person name="Grigoriev I.V."/>
            <person name="Crous P."/>
            <person name="Smith M.E."/>
        </authorList>
    </citation>
    <scope>NUCLEOTIDE SEQUENCE</scope>
    <source>
        <strain evidence="13">RSA 861</strain>
    </source>
</reference>
<feature type="coiled-coil region" evidence="11">
    <location>
        <begin position="349"/>
        <end position="385"/>
    </location>
</feature>
<dbReference type="InterPro" id="IPR041679">
    <property type="entry name" value="DNA2/NAM7-like_C"/>
</dbReference>
<dbReference type="InterPro" id="IPR050534">
    <property type="entry name" value="Coronavir_polyprotein_1ab"/>
</dbReference>
<evidence type="ECO:0000256" key="2">
    <source>
        <dbReference type="ARBA" id="ARBA00004496"/>
    </source>
</evidence>
<dbReference type="CDD" id="cd18808">
    <property type="entry name" value="SF1_C_Upf1"/>
    <property type="match status" value="1"/>
</dbReference>
<keyword evidence="6" id="KW-0547">Nucleotide-binding</keyword>
<evidence type="ECO:0000256" key="11">
    <source>
        <dbReference type="SAM" id="Coils"/>
    </source>
</evidence>
<evidence type="ECO:0000256" key="9">
    <source>
        <dbReference type="ARBA" id="ARBA00022840"/>
    </source>
</evidence>
<dbReference type="GO" id="GO:0016787">
    <property type="term" value="F:hydrolase activity"/>
    <property type="evidence" value="ECO:0007669"/>
    <property type="project" value="UniProtKB-KW"/>
</dbReference>
<keyword evidence="7" id="KW-0378">Hydrolase</keyword>
<comment type="caution">
    <text evidence="13">The sequence shown here is derived from an EMBL/GenBank/DDBJ whole genome shotgun (WGS) entry which is preliminary data.</text>
</comment>
<evidence type="ECO:0000256" key="6">
    <source>
        <dbReference type="ARBA" id="ARBA00022741"/>
    </source>
</evidence>
<dbReference type="Pfam" id="PF13086">
    <property type="entry name" value="AAA_11"/>
    <property type="match status" value="1"/>
</dbReference>
<keyword evidence="10" id="KW-0539">Nucleus</keyword>
<keyword evidence="8" id="KW-0347">Helicase</keyword>
<evidence type="ECO:0000256" key="1">
    <source>
        <dbReference type="ARBA" id="ARBA00004123"/>
    </source>
</evidence>
<organism evidence="13 14">
    <name type="scientific">Tieghemiomyces parasiticus</name>
    <dbReference type="NCBI Taxonomy" id="78921"/>
    <lineage>
        <taxon>Eukaryota</taxon>
        <taxon>Fungi</taxon>
        <taxon>Fungi incertae sedis</taxon>
        <taxon>Zoopagomycota</taxon>
        <taxon>Kickxellomycotina</taxon>
        <taxon>Dimargaritomycetes</taxon>
        <taxon>Dimargaritales</taxon>
        <taxon>Dimargaritaceae</taxon>
        <taxon>Tieghemiomyces</taxon>
    </lineage>
</organism>
<evidence type="ECO:0000256" key="7">
    <source>
        <dbReference type="ARBA" id="ARBA00022801"/>
    </source>
</evidence>
<dbReference type="GO" id="GO:0043139">
    <property type="term" value="F:5'-3' DNA helicase activity"/>
    <property type="evidence" value="ECO:0007669"/>
    <property type="project" value="TreeGrafter"/>
</dbReference>
<dbReference type="GO" id="GO:0003723">
    <property type="term" value="F:RNA binding"/>
    <property type="evidence" value="ECO:0007669"/>
    <property type="project" value="InterPro"/>
</dbReference>
<dbReference type="Pfam" id="PF21138">
    <property type="entry name" value="SMUBP-2_HCS1_1B"/>
    <property type="match status" value="1"/>
</dbReference>
<dbReference type="EMBL" id="JANBPT010000082">
    <property type="protein sequence ID" value="KAJ1928254.1"/>
    <property type="molecule type" value="Genomic_DNA"/>
</dbReference>